<evidence type="ECO:0000313" key="1">
    <source>
        <dbReference type="EMBL" id="CAG9319825.1"/>
    </source>
</evidence>
<protein>
    <submittedName>
        <fullName evidence="1">Uncharacterized protein</fullName>
    </submittedName>
</protein>
<evidence type="ECO:0000313" key="2">
    <source>
        <dbReference type="Proteomes" id="UP001162131"/>
    </source>
</evidence>
<comment type="caution">
    <text evidence="1">The sequence shown here is derived from an EMBL/GenBank/DDBJ whole genome shotgun (WGS) entry which is preliminary data.</text>
</comment>
<dbReference type="Proteomes" id="UP001162131">
    <property type="component" value="Unassembled WGS sequence"/>
</dbReference>
<accession>A0AAU9J397</accession>
<gene>
    <name evidence="1" type="ORF">BSTOLATCC_MIC25070</name>
</gene>
<dbReference type="EMBL" id="CAJZBQ010000024">
    <property type="protein sequence ID" value="CAG9319825.1"/>
    <property type="molecule type" value="Genomic_DNA"/>
</dbReference>
<organism evidence="1 2">
    <name type="scientific">Blepharisma stoltei</name>
    <dbReference type="NCBI Taxonomy" id="1481888"/>
    <lineage>
        <taxon>Eukaryota</taxon>
        <taxon>Sar</taxon>
        <taxon>Alveolata</taxon>
        <taxon>Ciliophora</taxon>
        <taxon>Postciliodesmatophora</taxon>
        <taxon>Heterotrichea</taxon>
        <taxon>Heterotrichida</taxon>
        <taxon>Blepharismidae</taxon>
        <taxon>Blepharisma</taxon>
    </lineage>
</organism>
<keyword evidence="2" id="KW-1185">Reference proteome</keyword>
<proteinExistence type="predicted"/>
<dbReference type="AlphaFoldDB" id="A0AAU9J397"/>
<name>A0AAU9J397_9CILI</name>
<reference evidence="1" key="1">
    <citation type="submission" date="2021-09" db="EMBL/GenBank/DDBJ databases">
        <authorList>
            <consortium name="AG Swart"/>
            <person name="Singh M."/>
            <person name="Singh A."/>
            <person name="Seah K."/>
            <person name="Emmerich C."/>
        </authorList>
    </citation>
    <scope>NUCLEOTIDE SEQUENCE</scope>
    <source>
        <strain evidence="1">ATCC30299</strain>
    </source>
</reference>
<sequence>MKKRLQLKECARLTLLEQFLRFLIQLQLKMSKNYIKLTDASNYADGAILCEKISALKTKELSEDGQYLLAYTFENMILLLDVLDGQKKHIFKDFQNENGWLWLIVVEGGWVP</sequence>